<evidence type="ECO:0000313" key="4">
    <source>
        <dbReference type="Proteomes" id="UP001428817"/>
    </source>
</evidence>
<reference evidence="4" key="1">
    <citation type="journal article" date="2019" name="Int. J. Syst. Evol. Microbiol.">
        <title>The Global Catalogue of Microorganisms (GCM) 10K type strain sequencing project: providing services to taxonomists for standard genome sequencing and annotation.</title>
        <authorList>
            <consortium name="The Broad Institute Genomics Platform"/>
            <consortium name="The Broad Institute Genome Sequencing Center for Infectious Disease"/>
            <person name="Wu L."/>
            <person name="Ma J."/>
        </authorList>
    </citation>
    <scope>NUCLEOTIDE SEQUENCE [LARGE SCALE GENOMIC DNA]</scope>
    <source>
        <strain evidence="4">JCM 18303</strain>
    </source>
</reference>
<sequence>MTTPPGPPRSPWPSNYPPPEPVPVQYMVTNDPPDKVNHVLHLLLTIFTFGLWLPFWIVISALAQNRSDQQRVTTVYGAPPPPGYGAPAPPAYGTPVPPPHVPTLTWPPPAAPPPGQISGPTRPASGESFMAKLAKLPKPVLCSLISVPVTFVLGIAVQSAVVALGLPMLGLVAAIVFWGIHELRPPDQETGEPGPETDLSPPR</sequence>
<evidence type="ECO:0000313" key="3">
    <source>
        <dbReference type="EMBL" id="GAA5176203.1"/>
    </source>
</evidence>
<gene>
    <name evidence="3" type="ORF">GCM10023321_83980</name>
</gene>
<feature type="transmembrane region" description="Helical" evidence="2">
    <location>
        <begin position="140"/>
        <end position="157"/>
    </location>
</feature>
<organism evidence="3 4">
    <name type="scientific">Pseudonocardia eucalypti</name>
    <dbReference type="NCBI Taxonomy" id="648755"/>
    <lineage>
        <taxon>Bacteria</taxon>
        <taxon>Bacillati</taxon>
        <taxon>Actinomycetota</taxon>
        <taxon>Actinomycetes</taxon>
        <taxon>Pseudonocardiales</taxon>
        <taxon>Pseudonocardiaceae</taxon>
        <taxon>Pseudonocardia</taxon>
    </lineage>
</organism>
<keyword evidence="2" id="KW-1133">Transmembrane helix</keyword>
<feature type="transmembrane region" description="Helical" evidence="2">
    <location>
        <begin position="39"/>
        <end position="63"/>
    </location>
</feature>
<comment type="caution">
    <text evidence="3">The sequence shown here is derived from an EMBL/GenBank/DDBJ whole genome shotgun (WGS) entry which is preliminary data.</text>
</comment>
<dbReference type="EMBL" id="BAABJP010000068">
    <property type="protein sequence ID" value="GAA5176203.1"/>
    <property type="molecule type" value="Genomic_DNA"/>
</dbReference>
<proteinExistence type="predicted"/>
<keyword evidence="2" id="KW-0472">Membrane</keyword>
<name>A0ABP9RGA5_9PSEU</name>
<evidence type="ECO:0000256" key="1">
    <source>
        <dbReference type="SAM" id="MobiDB-lite"/>
    </source>
</evidence>
<protein>
    <submittedName>
        <fullName evidence="3">Uncharacterized protein</fullName>
    </submittedName>
</protein>
<accession>A0ABP9RGA5</accession>
<feature type="region of interest" description="Disordered" evidence="1">
    <location>
        <begin position="184"/>
        <end position="203"/>
    </location>
</feature>
<keyword evidence="4" id="KW-1185">Reference proteome</keyword>
<dbReference type="Proteomes" id="UP001428817">
    <property type="component" value="Unassembled WGS sequence"/>
</dbReference>
<evidence type="ECO:0000256" key="2">
    <source>
        <dbReference type="SAM" id="Phobius"/>
    </source>
</evidence>
<keyword evidence="2" id="KW-0812">Transmembrane</keyword>
<feature type="transmembrane region" description="Helical" evidence="2">
    <location>
        <begin position="163"/>
        <end position="180"/>
    </location>
</feature>